<protein>
    <submittedName>
        <fullName evidence="1">Uncharacterized protein</fullName>
    </submittedName>
</protein>
<dbReference type="AlphaFoldDB" id="A0A0W8F0V4"/>
<accession>A0A0W8F0V4</accession>
<dbReference type="EMBL" id="LNQE01001646">
    <property type="protein sequence ID" value="KUG14538.1"/>
    <property type="molecule type" value="Genomic_DNA"/>
</dbReference>
<name>A0A0W8F0V4_9ZZZZ</name>
<proteinExistence type="predicted"/>
<organism evidence="1">
    <name type="scientific">hydrocarbon metagenome</name>
    <dbReference type="NCBI Taxonomy" id="938273"/>
    <lineage>
        <taxon>unclassified sequences</taxon>
        <taxon>metagenomes</taxon>
        <taxon>ecological metagenomes</taxon>
    </lineage>
</organism>
<sequence>MNAITRDLKEAMTPEVHVVRYAESKSAEEIAAEEAAHPARRYIHVHRVPARDREPTAIREGK</sequence>
<evidence type="ECO:0000313" key="1">
    <source>
        <dbReference type="EMBL" id="KUG14538.1"/>
    </source>
</evidence>
<comment type="caution">
    <text evidence="1">The sequence shown here is derived from an EMBL/GenBank/DDBJ whole genome shotgun (WGS) entry which is preliminary data.</text>
</comment>
<reference evidence="1" key="1">
    <citation type="journal article" date="2015" name="Proc. Natl. Acad. Sci. U.S.A.">
        <title>Networks of energetic and metabolic interactions define dynamics in microbial communities.</title>
        <authorList>
            <person name="Embree M."/>
            <person name="Liu J.K."/>
            <person name="Al-Bassam M.M."/>
            <person name="Zengler K."/>
        </authorList>
    </citation>
    <scope>NUCLEOTIDE SEQUENCE</scope>
</reference>
<gene>
    <name evidence="1" type="ORF">ASZ90_015823</name>
</gene>